<dbReference type="SMART" id="SM00342">
    <property type="entry name" value="HTH_ARAC"/>
    <property type="match status" value="1"/>
</dbReference>
<keyword evidence="5" id="KW-0472">Membrane</keyword>
<protein>
    <submittedName>
        <fullName evidence="7">AraC family transcriptional regulator</fullName>
    </submittedName>
</protein>
<dbReference type="InterPro" id="IPR020449">
    <property type="entry name" value="Tscrpt_reg_AraC-type_HTH"/>
</dbReference>
<dbReference type="GO" id="GO:0003700">
    <property type="term" value="F:DNA-binding transcription factor activity"/>
    <property type="evidence" value="ECO:0007669"/>
    <property type="project" value="InterPro"/>
</dbReference>
<dbReference type="OrthoDB" id="1877256at2"/>
<dbReference type="InterPro" id="IPR018060">
    <property type="entry name" value="HTH_AraC"/>
</dbReference>
<keyword evidence="1" id="KW-0805">Transcription regulation</keyword>
<evidence type="ECO:0000259" key="6">
    <source>
        <dbReference type="PROSITE" id="PS01124"/>
    </source>
</evidence>
<dbReference type="Proteomes" id="UP000247476">
    <property type="component" value="Unassembled WGS sequence"/>
</dbReference>
<keyword evidence="2" id="KW-0238">DNA-binding</keyword>
<proteinExistence type="predicted"/>
<dbReference type="EMBL" id="QJVJ01000002">
    <property type="protein sequence ID" value="PYI56216.1"/>
    <property type="molecule type" value="Genomic_DNA"/>
</dbReference>
<feature type="domain" description="HTH araC/xylS-type" evidence="6">
    <location>
        <begin position="639"/>
        <end position="738"/>
    </location>
</feature>
<evidence type="ECO:0000313" key="7">
    <source>
        <dbReference type="EMBL" id="PYI56216.1"/>
    </source>
</evidence>
<dbReference type="Pfam" id="PF12833">
    <property type="entry name" value="HTH_18"/>
    <property type="match status" value="1"/>
</dbReference>
<evidence type="ECO:0000256" key="4">
    <source>
        <dbReference type="SAM" id="MobiDB-lite"/>
    </source>
</evidence>
<reference evidence="7 8" key="1">
    <citation type="submission" date="2018-05" db="EMBL/GenBank/DDBJ databases">
        <title>Paenibacillus flagellatus sp. nov., isolated from selenium mineral soil.</title>
        <authorList>
            <person name="Dai X."/>
        </authorList>
    </citation>
    <scope>NUCLEOTIDE SEQUENCE [LARGE SCALE GENOMIC DNA]</scope>
    <source>
        <strain evidence="7 8">DXL2</strain>
    </source>
</reference>
<feature type="region of interest" description="Disordered" evidence="4">
    <location>
        <begin position="730"/>
        <end position="757"/>
    </location>
</feature>
<dbReference type="AlphaFoldDB" id="A0A2V5L0T0"/>
<evidence type="ECO:0000256" key="2">
    <source>
        <dbReference type="ARBA" id="ARBA00023125"/>
    </source>
</evidence>
<evidence type="ECO:0000256" key="5">
    <source>
        <dbReference type="SAM" id="Phobius"/>
    </source>
</evidence>
<organism evidence="7 8">
    <name type="scientific">Paenibacillus flagellatus</name>
    <dbReference type="NCBI Taxonomy" id="2211139"/>
    <lineage>
        <taxon>Bacteria</taxon>
        <taxon>Bacillati</taxon>
        <taxon>Bacillota</taxon>
        <taxon>Bacilli</taxon>
        <taxon>Bacillales</taxon>
        <taxon>Paenibacillaceae</taxon>
        <taxon>Paenibacillus</taxon>
    </lineage>
</organism>
<dbReference type="Pfam" id="PF17853">
    <property type="entry name" value="GGDEF_2"/>
    <property type="match status" value="1"/>
</dbReference>
<accession>A0A2V5L0T0</accession>
<dbReference type="RefSeq" id="WP_110838745.1">
    <property type="nucleotide sequence ID" value="NZ_QJVJ01000002.1"/>
</dbReference>
<evidence type="ECO:0000256" key="3">
    <source>
        <dbReference type="ARBA" id="ARBA00023163"/>
    </source>
</evidence>
<dbReference type="PANTHER" id="PTHR43280:SF2">
    <property type="entry name" value="HTH-TYPE TRANSCRIPTIONAL REGULATOR EXSA"/>
    <property type="match status" value="1"/>
</dbReference>
<dbReference type="SUPFAM" id="SSF46689">
    <property type="entry name" value="Homeodomain-like"/>
    <property type="match status" value="1"/>
</dbReference>
<dbReference type="PANTHER" id="PTHR43280">
    <property type="entry name" value="ARAC-FAMILY TRANSCRIPTIONAL REGULATOR"/>
    <property type="match status" value="1"/>
</dbReference>
<feature type="transmembrane region" description="Helical" evidence="5">
    <location>
        <begin position="12"/>
        <end position="33"/>
    </location>
</feature>
<keyword evidence="5" id="KW-1133">Transmembrane helix</keyword>
<dbReference type="PROSITE" id="PS00041">
    <property type="entry name" value="HTH_ARAC_FAMILY_1"/>
    <property type="match status" value="1"/>
</dbReference>
<dbReference type="Gene3D" id="1.10.10.60">
    <property type="entry name" value="Homeodomain-like"/>
    <property type="match status" value="2"/>
</dbReference>
<comment type="caution">
    <text evidence="7">The sequence shown here is derived from an EMBL/GenBank/DDBJ whole genome shotgun (WGS) entry which is preliminary data.</text>
</comment>
<sequence length="757" mass="86200">MSKKAWFYRQLLSYMPAFFIVVSFLFFVFFQLLGEQSRKEAVRANETFLLQAMRSVDSSLKTIDRMLLSELLHNPDLSAFFDHGEQDDVYLNMRVVKAMNQFMVSYPLVDSMYMVRARDEFVISNATSSKLPDYADYPFVKPYAEGAAGGESWSTVRSFREFGFKDARSVVSLVRKTPFASGGFVVVNVPADSIYETIGTMYDPSVSFIRILDAEGANVLAGREPKDGRAATFSRYVSPYTGWTFESGLVNGKLAGIVGQLYNVWVAIGVMMMAAGVGWIVYVTRRSYRPIEQILSRIQSFSHHKTSALLNPKRQDEFAFIESALDTLIEQSNRFQQQHREDMPLRKAYLFQQLVEGQYPARLAQWEAHRDAMQLPDLAKRQAAAVAEIDRYADFCAQYAQRDQYLIKFALKSVIQEIAQKRETVVWAEWVAPSRLGILLQLEDGQDGQEQSIALLEHVRQWVEDHLKLTVTIGVGEIAPAFAAIPACFSQALQALDYKMMLGRNRIVCYGEVTKEGQGNAFAYFQHVHAMVQSFRSAKEDWRDQFRAIFRNIGQQLLNKDDIVYLAGYMMYSLGKEMSSMAKEFQDLWTEEGLPALNEALNASDTLGQLEFHFEWALGRLYEKLRAIQENRQHAGTIRDIRTYMEKCFADPNLSLDDLSDRFEINGKYLSKLFKEETGERFIDYLIGLRMRHACRLLAETDRHVQDIAECVGYTSSISFSRAFKKTTGLSPGDYRDRAVRGGAGGKGGEPVDNRTE</sequence>
<gene>
    <name evidence="7" type="ORF">DLM86_04300</name>
</gene>
<keyword evidence="3" id="KW-0804">Transcription</keyword>
<name>A0A2V5L0T0_9BACL</name>
<keyword evidence="5" id="KW-0812">Transmembrane</keyword>
<evidence type="ECO:0000313" key="8">
    <source>
        <dbReference type="Proteomes" id="UP000247476"/>
    </source>
</evidence>
<dbReference type="GO" id="GO:0043565">
    <property type="term" value="F:sequence-specific DNA binding"/>
    <property type="evidence" value="ECO:0007669"/>
    <property type="project" value="InterPro"/>
</dbReference>
<dbReference type="PROSITE" id="PS01124">
    <property type="entry name" value="HTH_ARAC_FAMILY_2"/>
    <property type="match status" value="1"/>
</dbReference>
<evidence type="ECO:0000256" key="1">
    <source>
        <dbReference type="ARBA" id="ARBA00023015"/>
    </source>
</evidence>
<dbReference type="InterPro" id="IPR009057">
    <property type="entry name" value="Homeodomain-like_sf"/>
</dbReference>
<dbReference type="InterPro" id="IPR018062">
    <property type="entry name" value="HTH_AraC-typ_CS"/>
</dbReference>
<keyword evidence="8" id="KW-1185">Reference proteome</keyword>
<dbReference type="PRINTS" id="PR00032">
    <property type="entry name" value="HTHARAC"/>
</dbReference>
<feature type="transmembrane region" description="Helical" evidence="5">
    <location>
        <begin position="261"/>
        <end position="282"/>
    </location>
</feature>
<dbReference type="InterPro" id="IPR041522">
    <property type="entry name" value="CdaR_GGDEF"/>
</dbReference>